<evidence type="ECO:0000313" key="2">
    <source>
        <dbReference type="Proteomes" id="UP000646749"/>
    </source>
</evidence>
<keyword evidence="2" id="KW-1185">Reference proteome</keyword>
<sequence length="64" mass="7089">MPATRFVIRARRCAPQMYGLRSALAPGEDRNNGWYAPEGLDRLRLRSARAGRGTRRCLAGSIAT</sequence>
<reference evidence="1 2" key="1">
    <citation type="submission" date="2021-01" db="EMBL/GenBank/DDBJ databases">
        <title>Whole genome shotgun sequence of Plantactinospora endophytica NBRC 110450.</title>
        <authorList>
            <person name="Komaki H."/>
            <person name="Tamura T."/>
        </authorList>
    </citation>
    <scope>NUCLEOTIDE SEQUENCE [LARGE SCALE GENOMIC DNA]</scope>
    <source>
        <strain evidence="1 2">NBRC 110450</strain>
    </source>
</reference>
<protein>
    <submittedName>
        <fullName evidence="1">Uncharacterized protein</fullName>
    </submittedName>
</protein>
<proteinExistence type="predicted"/>
<dbReference type="EMBL" id="BONW01000042">
    <property type="protein sequence ID" value="GIG92322.1"/>
    <property type="molecule type" value="Genomic_DNA"/>
</dbReference>
<dbReference type="Proteomes" id="UP000646749">
    <property type="component" value="Unassembled WGS sequence"/>
</dbReference>
<organism evidence="1 2">
    <name type="scientific">Plantactinospora endophytica</name>
    <dbReference type="NCBI Taxonomy" id="673535"/>
    <lineage>
        <taxon>Bacteria</taxon>
        <taxon>Bacillati</taxon>
        <taxon>Actinomycetota</taxon>
        <taxon>Actinomycetes</taxon>
        <taxon>Micromonosporales</taxon>
        <taxon>Micromonosporaceae</taxon>
        <taxon>Plantactinospora</taxon>
    </lineage>
</organism>
<name>A0ABQ4EC68_9ACTN</name>
<accession>A0ABQ4EC68</accession>
<evidence type="ECO:0000313" key="1">
    <source>
        <dbReference type="EMBL" id="GIG92322.1"/>
    </source>
</evidence>
<comment type="caution">
    <text evidence="1">The sequence shown here is derived from an EMBL/GenBank/DDBJ whole genome shotgun (WGS) entry which is preliminary data.</text>
</comment>
<gene>
    <name evidence="1" type="ORF">Pen02_72580</name>
</gene>